<accession>A0A2P2NW03</accession>
<dbReference type="EMBL" id="GGEC01066027">
    <property type="protein sequence ID" value="MBX46511.1"/>
    <property type="molecule type" value="Transcribed_RNA"/>
</dbReference>
<name>A0A2P2NW03_RHIMU</name>
<proteinExistence type="predicted"/>
<reference evidence="1" key="1">
    <citation type="submission" date="2018-02" db="EMBL/GenBank/DDBJ databases">
        <title>Rhizophora mucronata_Transcriptome.</title>
        <authorList>
            <person name="Meera S.P."/>
            <person name="Sreeshan A."/>
            <person name="Augustine A."/>
        </authorList>
    </citation>
    <scope>NUCLEOTIDE SEQUENCE</scope>
    <source>
        <tissue evidence="1">Leaf</tissue>
    </source>
</reference>
<sequence>MNEYDFSWSGGPLHFFSVTGSFHIDKNMNGMAICCNE</sequence>
<organism evidence="1">
    <name type="scientific">Rhizophora mucronata</name>
    <name type="common">Asiatic mangrove</name>
    <dbReference type="NCBI Taxonomy" id="61149"/>
    <lineage>
        <taxon>Eukaryota</taxon>
        <taxon>Viridiplantae</taxon>
        <taxon>Streptophyta</taxon>
        <taxon>Embryophyta</taxon>
        <taxon>Tracheophyta</taxon>
        <taxon>Spermatophyta</taxon>
        <taxon>Magnoliopsida</taxon>
        <taxon>eudicotyledons</taxon>
        <taxon>Gunneridae</taxon>
        <taxon>Pentapetalae</taxon>
        <taxon>rosids</taxon>
        <taxon>fabids</taxon>
        <taxon>Malpighiales</taxon>
        <taxon>Rhizophoraceae</taxon>
        <taxon>Rhizophora</taxon>
    </lineage>
</organism>
<protein>
    <submittedName>
        <fullName evidence="1">Uncharacterized protein</fullName>
    </submittedName>
</protein>
<evidence type="ECO:0000313" key="1">
    <source>
        <dbReference type="EMBL" id="MBX46511.1"/>
    </source>
</evidence>
<dbReference type="AlphaFoldDB" id="A0A2P2NW03"/>